<reference evidence="1 2" key="1">
    <citation type="submission" date="2017-08" db="EMBL/GenBank/DDBJ databases">
        <title>Complete Genome Sequence of Streptomyces formicae KY5, the formicamycin producer.</title>
        <authorList>
            <person name="Holmes N.A."/>
            <person name="Devine R."/>
            <person name="Qin Z."/>
            <person name="Seipke R.F."/>
            <person name="Wilkinson B."/>
            <person name="Hutchings M.I."/>
        </authorList>
    </citation>
    <scope>NUCLEOTIDE SEQUENCE [LARGE SCALE GENOMIC DNA]</scope>
    <source>
        <strain evidence="1 2">KY5</strain>
    </source>
</reference>
<dbReference type="Proteomes" id="UP000221011">
    <property type="component" value="Chromosome"/>
</dbReference>
<dbReference type="Gene3D" id="1.25.40.10">
    <property type="entry name" value="Tetratricopeptide repeat domain"/>
    <property type="match status" value="2"/>
</dbReference>
<dbReference type="KEGG" id="sfk:KY5_4158c"/>
<dbReference type="AlphaFoldDB" id="A0A291QCD7"/>
<evidence type="ECO:0000313" key="2">
    <source>
        <dbReference type="Proteomes" id="UP000221011"/>
    </source>
</evidence>
<keyword evidence="2" id="KW-1185">Reference proteome</keyword>
<dbReference type="EMBL" id="CP022685">
    <property type="protein sequence ID" value="ATL29176.1"/>
    <property type="molecule type" value="Genomic_DNA"/>
</dbReference>
<organism evidence="1 2">
    <name type="scientific">Streptomyces formicae</name>
    <dbReference type="NCBI Taxonomy" id="1616117"/>
    <lineage>
        <taxon>Bacteria</taxon>
        <taxon>Bacillati</taxon>
        <taxon>Actinomycetota</taxon>
        <taxon>Actinomycetes</taxon>
        <taxon>Kitasatosporales</taxon>
        <taxon>Streptomycetaceae</taxon>
        <taxon>Streptomyces</taxon>
    </lineage>
</organism>
<gene>
    <name evidence="1" type="ORF">KY5_4158c</name>
</gene>
<dbReference type="RefSeq" id="WP_098243721.1">
    <property type="nucleotide sequence ID" value="NZ_CP022685.1"/>
</dbReference>
<protein>
    <submittedName>
        <fullName evidence="1">Uncharacterized protein</fullName>
    </submittedName>
</protein>
<dbReference type="InterPro" id="IPR011990">
    <property type="entry name" value="TPR-like_helical_dom_sf"/>
</dbReference>
<accession>A0A291QCD7</accession>
<dbReference type="PROSITE" id="PS50007">
    <property type="entry name" value="PIPLC_X_DOMAIN"/>
    <property type="match status" value="1"/>
</dbReference>
<evidence type="ECO:0000313" key="1">
    <source>
        <dbReference type="EMBL" id="ATL29176.1"/>
    </source>
</evidence>
<name>A0A291QCD7_9ACTN</name>
<sequence length="1266" mass="135231">MSGGTGDVENSVSGGQQGIVVQGRDFHGPVTIYGGASAGRPQPARSAYWEHVRNIAPDQLRDRDDELAELADFCRGAGDHAFTWWRAGPWAGKSALLAWFALHPPEGVRVVPFFITARLAAQNDRSAFVHVVLEQLSELIGEPVPPQLTEATREAHLLRLFGRAAQECGERGERLVLLVDGLDEDRGATDGPDAHSVAGLVAQVPHDHDALRVVVAGRPHPPLPGDVPESHPLNRACTVRELAPSSWAGTVRYAAERELRRLFHAGGDHLDALGLLTAAGGGLSLDDLAHLTRAAPYRLQDVLRTASGRTFEIREGAYLLAHQELHLQARRLIGEAVLAEYRERLHAWAAEYQERGWPARTPPYLLHGYFAMLREHADIPRVVALATDPSRHERLYGDTGGDVATLAEIRAGEEAIVEAGGHPLPDLLRLAVQRHVLRLRNDAVPRELPVAWATLGYADRAEALALSIPGLGQRVRALVGVGEALRRRGDGERAVAVLRNAEAAVRPKDHSLDEPWHLKTLVTTWLAWGELERATALAAAISSPAVLESVVPLVTTALAEHGWYDRAEAFAEGTENLYVRVLGLLTAAAATAKGGEQQRADAFFRKAEEAVSQRAPYRSVGLLRRIAGAYAELGAHERGVAFAEGLAGMGTADSPSAAGRRITHAAHTEIALVLAGRGDAERALPLVLPELRTGIARASGTRSTPSVTTHALAVAMDRAAVTDDIRMQYDTCRVLIATGRHAEAEAMAHAFPHGSDRAPLALAFARAGESDRALRIAEGIDTGHAGSHAVTRAFCRTLIKQGRYEDAARAARHLTVRREVLGPVSLALAAAGQHAQALDLAEPAHGAAPEPVDLAWKCRVLLAVGQPGPAKTLAATIRDWTWRAVGLAAVARDLAAGGRADEAEAVLAQAESGYRDAAPLLSELRARAAVATALAGAGHDDRALTLLDGIEQRLPLFPGPLRSPRITVQHDAVARALTAAGQFERVLAMATVASEASADVWLVNVIRELADTGQPRLARALLPGLAKEQNRDRSRSDLAKLHVARGEFELALSLARASSTTTDLGLEMLAEIVEGLVRDGRREQAEELYRELLATPAPTPSPSCDTFTAIARAAYALGDHETVTAMFDRAERSGQLDYDARKSARFTRALVATGHTDRAETFVRGRTGPLDDGGSSLSGLVEALAESGDVSRAEALARSAPSSSLTTATACAALALALPRDRATKPAALAVHHGDWIKALPALLHADPTALDILTAPDLWPRLTSY</sequence>
<proteinExistence type="predicted"/>